<evidence type="ECO:0000256" key="3">
    <source>
        <dbReference type="ARBA" id="ARBA00022833"/>
    </source>
</evidence>
<feature type="domain" description="C3H1-type" evidence="8">
    <location>
        <begin position="72"/>
        <end position="100"/>
    </location>
</feature>
<evidence type="ECO:0000256" key="2">
    <source>
        <dbReference type="ARBA" id="ARBA00022771"/>
    </source>
</evidence>
<feature type="zinc finger region" description="C3H1-type" evidence="5">
    <location>
        <begin position="72"/>
        <end position="100"/>
    </location>
</feature>
<feature type="domain" description="RRM" evidence="7">
    <location>
        <begin position="1"/>
        <end position="56"/>
    </location>
</feature>
<sequence>MLPRRPQRKCLRYPEGVSRGFGFAEFKTPEGALEGIKKVDGIEIKGRKLRLRWGENAPTTPEVDEFHRAPERYKTRPCYEVFKGLPCPRPDDCPYAHSQSEIRHPRDNEEKPEPKPIDPRDVVVKVAIPFMKFEGDGPEAKQRAAYTTILGPGASNVRTIMKKAGCRLQLRGAGAPGGAAEETRKILPGHEVSRQSVAHPKPYVQVVTQEQIEIVRRAVDDIVETGKLPEAQGIIWDFGLSDVCCDSVYNSAFKMGVARQHCSNSSKHPHRLSMGRTGKLGGFHLNISEVLQMASSPPCIREAKHINGKRCNDKTRFLSSGSSGSLPSGAEAAWGVHGLRCLGWLGQQTMQQTTLRRAELC</sequence>
<feature type="region of interest" description="Disordered" evidence="6">
    <location>
        <begin position="96"/>
        <end position="117"/>
    </location>
</feature>
<reference evidence="9" key="1">
    <citation type="submission" date="2021-02" db="EMBL/GenBank/DDBJ databases">
        <authorList>
            <person name="Dougan E. K."/>
            <person name="Rhodes N."/>
            <person name="Thang M."/>
            <person name="Chan C."/>
        </authorList>
    </citation>
    <scope>NUCLEOTIDE SEQUENCE</scope>
</reference>
<dbReference type="Pfam" id="PF00076">
    <property type="entry name" value="RRM_1"/>
    <property type="match status" value="1"/>
</dbReference>
<dbReference type="InterPro" id="IPR012677">
    <property type="entry name" value="Nucleotide-bd_a/b_plait_sf"/>
</dbReference>
<keyword evidence="3 5" id="KW-0862">Zinc</keyword>
<keyword evidence="4" id="KW-0694">RNA-binding</keyword>
<evidence type="ECO:0000313" key="10">
    <source>
        <dbReference type="Proteomes" id="UP000601435"/>
    </source>
</evidence>
<keyword evidence="10" id="KW-1185">Reference proteome</keyword>
<keyword evidence="1 5" id="KW-0479">Metal-binding</keyword>
<dbReference type="Gene3D" id="4.10.1000.10">
    <property type="entry name" value="Zinc finger, CCCH-type"/>
    <property type="match status" value="1"/>
</dbReference>
<dbReference type="InterPro" id="IPR035979">
    <property type="entry name" value="RBD_domain_sf"/>
</dbReference>
<dbReference type="EMBL" id="CAJNJA010011697">
    <property type="protein sequence ID" value="CAE7277359.1"/>
    <property type="molecule type" value="Genomic_DNA"/>
</dbReference>
<evidence type="ECO:0000259" key="8">
    <source>
        <dbReference type="PROSITE" id="PS50103"/>
    </source>
</evidence>
<organism evidence="9 10">
    <name type="scientific">Symbiodinium necroappetens</name>
    <dbReference type="NCBI Taxonomy" id="1628268"/>
    <lineage>
        <taxon>Eukaryota</taxon>
        <taxon>Sar</taxon>
        <taxon>Alveolata</taxon>
        <taxon>Dinophyceae</taxon>
        <taxon>Suessiales</taxon>
        <taxon>Symbiodiniaceae</taxon>
        <taxon>Symbiodinium</taxon>
    </lineage>
</organism>
<accession>A0A812MQI1</accession>
<evidence type="ECO:0000256" key="6">
    <source>
        <dbReference type="SAM" id="MobiDB-lite"/>
    </source>
</evidence>
<dbReference type="PROSITE" id="PS50102">
    <property type="entry name" value="RRM"/>
    <property type="match status" value="1"/>
</dbReference>
<dbReference type="PROSITE" id="PS50103">
    <property type="entry name" value="ZF_C3H1"/>
    <property type="match status" value="1"/>
</dbReference>
<dbReference type="Proteomes" id="UP000601435">
    <property type="component" value="Unassembled WGS sequence"/>
</dbReference>
<gene>
    <name evidence="9" type="ORF">SNEC2469_LOCUS6740</name>
</gene>
<dbReference type="SUPFAM" id="SSF54928">
    <property type="entry name" value="RNA-binding domain, RBD"/>
    <property type="match status" value="1"/>
</dbReference>
<proteinExistence type="predicted"/>
<dbReference type="InterPro" id="IPR000504">
    <property type="entry name" value="RRM_dom"/>
</dbReference>
<dbReference type="OrthoDB" id="272703at2759"/>
<evidence type="ECO:0000313" key="9">
    <source>
        <dbReference type="EMBL" id="CAE7277359.1"/>
    </source>
</evidence>
<dbReference type="InterPro" id="IPR036855">
    <property type="entry name" value="Znf_CCCH_sf"/>
</dbReference>
<comment type="caution">
    <text evidence="9">The sequence shown here is derived from an EMBL/GenBank/DDBJ whole genome shotgun (WGS) entry which is preliminary data.</text>
</comment>
<evidence type="ECO:0000256" key="5">
    <source>
        <dbReference type="PROSITE-ProRule" id="PRU00723"/>
    </source>
</evidence>
<keyword evidence="2 5" id="KW-0863">Zinc-finger</keyword>
<dbReference type="AlphaFoldDB" id="A0A812MQI1"/>
<name>A0A812MQI1_9DINO</name>
<dbReference type="SUPFAM" id="SSF90229">
    <property type="entry name" value="CCCH zinc finger"/>
    <property type="match status" value="1"/>
</dbReference>
<protein>
    <submittedName>
        <fullName evidence="9">Uncharacterized protein</fullName>
    </submittedName>
</protein>
<dbReference type="GO" id="GO:0003723">
    <property type="term" value="F:RNA binding"/>
    <property type="evidence" value="ECO:0007669"/>
    <property type="project" value="UniProtKB-UniRule"/>
</dbReference>
<dbReference type="InterPro" id="IPR000571">
    <property type="entry name" value="Znf_CCCH"/>
</dbReference>
<dbReference type="GO" id="GO:0008270">
    <property type="term" value="F:zinc ion binding"/>
    <property type="evidence" value="ECO:0007669"/>
    <property type="project" value="UniProtKB-KW"/>
</dbReference>
<evidence type="ECO:0000256" key="4">
    <source>
        <dbReference type="PROSITE-ProRule" id="PRU00176"/>
    </source>
</evidence>
<evidence type="ECO:0000259" key="7">
    <source>
        <dbReference type="PROSITE" id="PS50102"/>
    </source>
</evidence>
<evidence type="ECO:0000256" key="1">
    <source>
        <dbReference type="ARBA" id="ARBA00022723"/>
    </source>
</evidence>
<dbReference type="Gene3D" id="3.30.70.330">
    <property type="match status" value="1"/>
</dbReference>